<dbReference type="AlphaFoldDB" id="A0A8D8DA57"/>
<reference evidence="1" key="1">
    <citation type="submission" date="2021-05" db="EMBL/GenBank/DDBJ databases">
        <authorList>
            <person name="Alioto T."/>
            <person name="Alioto T."/>
            <person name="Gomez Garrido J."/>
        </authorList>
    </citation>
    <scope>NUCLEOTIDE SEQUENCE</scope>
</reference>
<organism evidence="1">
    <name type="scientific">Culex pipiens</name>
    <name type="common">House mosquito</name>
    <dbReference type="NCBI Taxonomy" id="7175"/>
    <lineage>
        <taxon>Eukaryota</taxon>
        <taxon>Metazoa</taxon>
        <taxon>Ecdysozoa</taxon>
        <taxon>Arthropoda</taxon>
        <taxon>Hexapoda</taxon>
        <taxon>Insecta</taxon>
        <taxon>Pterygota</taxon>
        <taxon>Neoptera</taxon>
        <taxon>Endopterygota</taxon>
        <taxon>Diptera</taxon>
        <taxon>Nematocera</taxon>
        <taxon>Culicoidea</taxon>
        <taxon>Culicidae</taxon>
        <taxon>Culicinae</taxon>
        <taxon>Culicini</taxon>
        <taxon>Culex</taxon>
        <taxon>Culex</taxon>
    </lineage>
</organism>
<sequence length="133" mass="13033">MVMVVVIGATRADRLSTVEMAATARGSPGGLLRRDCTIVGRSGRGGRGGGVVVVPAGAAAAVLVKVADVVERAGLADADPPLERVVVVVEVVVVVVAHRVGAVVAASCGSGGRGLAGLERFEVLGGAELAAGN</sequence>
<name>A0A8D8DA57_CULPI</name>
<proteinExistence type="predicted"/>
<accession>A0A8D8DA57</accession>
<dbReference type="EMBL" id="HBUE01261346">
    <property type="protein sequence ID" value="CAG6559218.1"/>
    <property type="molecule type" value="Transcribed_RNA"/>
</dbReference>
<dbReference type="EMBL" id="HBUE01156245">
    <property type="protein sequence ID" value="CAG6507871.1"/>
    <property type="molecule type" value="Transcribed_RNA"/>
</dbReference>
<protein>
    <submittedName>
        <fullName evidence="1">(northern house mosquito) hypothetical protein</fullName>
    </submittedName>
</protein>
<evidence type="ECO:0000313" key="1">
    <source>
        <dbReference type="EMBL" id="CAG6507871.1"/>
    </source>
</evidence>